<evidence type="ECO:0000256" key="1">
    <source>
        <dbReference type="SAM" id="Coils"/>
    </source>
</evidence>
<sequence length="329" mass="37892">MSEEIAKTKVCCPCRVIEVNFSEKVLCVEQELQNLKEEHEGFSRSIFKEIESMQQDLIQRFIDANYRMDATKDSACVAKNWSVLYLHNPNGSEHTWYDFKETIYNRFWNSDIAYEIQTDLCELVQDDMDVESYIAKFEELCLNSDSNDLNEVLVVRFLNGLNSCYKDDVSLMKENDLYCAFQRVVLLELRVIDWVDNLIVAIDGGSSINCISEEFVRVNHLQVKYLSKPYKVRWLHGGMELSVTHSAKVDLRIGDLVSKLSPTPSSGNIEVEEELLSEDQGLEESNEDFANHWSDSSDEDSSDIQEVDACEFVPKIKRFEEIEDAHSSV</sequence>
<evidence type="ECO:0000256" key="2">
    <source>
        <dbReference type="SAM" id="MobiDB-lite"/>
    </source>
</evidence>
<feature type="region of interest" description="Disordered" evidence="2">
    <location>
        <begin position="277"/>
        <end position="305"/>
    </location>
</feature>
<dbReference type="PANTHER" id="PTHR35046">
    <property type="entry name" value="ZINC KNUCKLE (CCHC-TYPE) FAMILY PROTEIN"/>
    <property type="match status" value="1"/>
</dbReference>
<proteinExistence type="predicted"/>
<accession>A0AAV1C4Q5</accession>
<protein>
    <submittedName>
        <fullName evidence="4">OLC1v1024406C1</fullName>
    </submittedName>
</protein>
<dbReference type="AlphaFoldDB" id="A0AAV1C4Q5"/>
<evidence type="ECO:0000313" key="4">
    <source>
        <dbReference type="EMBL" id="CAI9089772.1"/>
    </source>
</evidence>
<evidence type="ECO:0000259" key="3">
    <source>
        <dbReference type="Pfam" id="PF03732"/>
    </source>
</evidence>
<dbReference type="EMBL" id="OX459118">
    <property type="protein sequence ID" value="CAI9089772.1"/>
    <property type="molecule type" value="Genomic_DNA"/>
</dbReference>
<keyword evidence="5" id="KW-1185">Reference proteome</keyword>
<dbReference type="CDD" id="cd00303">
    <property type="entry name" value="retropepsin_like"/>
    <property type="match status" value="1"/>
</dbReference>
<feature type="compositionally biased region" description="Acidic residues" evidence="2">
    <location>
        <begin position="277"/>
        <end position="287"/>
    </location>
</feature>
<gene>
    <name evidence="4" type="ORF">OLC1_LOCUS2052</name>
</gene>
<dbReference type="PANTHER" id="PTHR35046:SF26">
    <property type="entry name" value="RNA-DIRECTED DNA POLYMERASE"/>
    <property type="match status" value="1"/>
</dbReference>
<dbReference type="InterPro" id="IPR005162">
    <property type="entry name" value="Retrotrans_gag_dom"/>
</dbReference>
<keyword evidence="1" id="KW-0175">Coiled coil</keyword>
<name>A0AAV1C4Q5_OLDCO</name>
<dbReference type="Pfam" id="PF03732">
    <property type="entry name" value="Retrotrans_gag"/>
    <property type="match status" value="1"/>
</dbReference>
<evidence type="ECO:0000313" key="5">
    <source>
        <dbReference type="Proteomes" id="UP001161247"/>
    </source>
</evidence>
<reference evidence="4" key="1">
    <citation type="submission" date="2023-03" db="EMBL/GenBank/DDBJ databases">
        <authorList>
            <person name="Julca I."/>
        </authorList>
    </citation>
    <scope>NUCLEOTIDE SEQUENCE</scope>
</reference>
<dbReference type="Proteomes" id="UP001161247">
    <property type="component" value="Chromosome 1"/>
</dbReference>
<feature type="compositionally biased region" description="Acidic residues" evidence="2">
    <location>
        <begin position="296"/>
        <end position="305"/>
    </location>
</feature>
<feature type="domain" description="Retrotransposon gag" evidence="3">
    <location>
        <begin position="88"/>
        <end position="162"/>
    </location>
</feature>
<feature type="coiled-coil region" evidence="1">
    <location>
        <begin position="18"/>
        <end position="45"/>
    </location>
</feature>
<organism evidence="4 5">
    <name type="scientific">Oldenlandia corymbosa var. corymbosa</name>
    <dbReference type="NCBI Taxonomy" id="529605"/>
    <lineage>
        <taxon>Eukaryota</taxon>
        <taxon>Viridiplantae</taxon>
        <taxon>Streptophyta</taxon>
        <taxon>Embryophyta</taxon>
        <taxon>Tracheophyta</taxon>
        <taxon>Spermatophyta</taxon>
        <taxon>Magnoliopsida</taxon>
        <taxon>eudicotyledons</taxon>
        <taxon>Gunneridae</taxon>
        <taxon>Pentapetalae</taxon>
        <taxon>asterids</taxon>
        <taxon>lamiids</taxon>
        <taxon>Gentianales</taxon>
        <taxon>Rubiaceae</taxon>
        <taxon>Rubioideae</taxon>
        <taxon>Spermacoceae</taxon>
        <taxon>Hedyotis-Oldenlandia complex</taxon>
        <taxon>Oldenlandia</taxon>
    </lineage>
</organism>